<dbReference type="Pfam" id="PF00069">
    <property type="entry name" value="Pkinase"/>
    <property type="match status" value="1"/>
</dbReference>
<dbReference type="CDD" id="cd14135">
    <property type="entry name" value="STKc_PRP4"/>
    <property type="match status" value="1"/>
</dbReference>
<feature type="compositionally biased region" description="Basic and acidic residues" evidence="22">
    <location>
        <begin position="436"/>
        <end position="536"/>
    </location>
</feature>
<keyword evidence="4" id="KW-0158">Chromosome</keyword>
<evidence type="ECO:0000256" key="7">
    <source>
        <dbReference type="ARBA" id="ARBA00022553"/>
    </source>
</evidence>
<dbReference type="Gene3D" id="3.30.200.20">
    <property type="entry name" value="Phosphorylase Kinase, domain 1"/>
    <property type="match status" value="1"/>
</dbReference>
<feature type="compositionally biased region" description="Basic and acidic residues" evidence="22">
    <location>
        <begin position="192"/>
        <end position="201"/>
    </location>
</feature>
<evidence type="ECO:0000256" key="1">
    <source>
        <dbReference type="ARBA" id="ARBA00004123"/>
    </source>
</evidence>
<feature type="domain" description="Protein kinase" evidence="23">
    <location>
        <begin position="747"/>
        <end position="1062"/>
    </location>
</feature>
<feature type="compositionally biased region" description="Basic and acidic residues" evidence="22">
    <location>
        <begin position="413"/>
        <end position="429"/>
    </location>
</feature>
<dbReference type="SMART" id="SM00220">
    <property type="entry name" value="S_TKc"/>
    <property type="match status" value="1"/>
</dbReference>
<dbReference type="InterPro" id="IPR000719">
    <property type="entry name" value="Prot_kinase_dom"/>
</dbReference>
<evidence type="ECO:0000256" key="10">
    <source>
        <dbReference type="ARBA" id="ARBA00022728"/>
    </source>
</evidence>
<feature type="compositionally biased region" description="Basic and acidic residues" evidence="22">
    <location>
        <begin position="157"/>
        <end position="167"/>
    </location>
</feature>
<feature type="compositionally biased region" description="Acidic residues" evidence="22">
    <location>
        <begin position="83"/>
        <end position="96"/>
    </location>
</feature>
<comment type="subcellular location">
    <subcellularLocation>
        <location evidence="2">Chromosome</location>
    </subcellularLocation>
    <subcellularLocation>
        <location evidence="1">Nucleus</location>
    </subcellularLocation>
</comment>
<feature type="compositionally biased region" description="Basic and acidic residues" evidence="22">
    <location>
        <begin position="210"/>
        <end position="247"/>
    </location>
</feature>
<keyword evidence="5" id="KW-1017">Isopeptide bond</keyword>
<keyword evidence="15" id="KW-0007">Acetylation</keyword>
<comment type="caution">
    <text evidence="24">The sequence shown here is derived from an EMBL/GenBank/DDBJ whole genome shotgun (WGS) entry which is preliminary data.</text>
</comment>
<feature type="compositionally biased region" description="Basic and acidic residues" evidence="22">
    <location>
        <begin position="111"/>
        <end position="135"/>
    </location>
</feature>
<evidence type="ECO:0000256" key="5">
    <source>
        <dbReference type="ARBA" id="ARBA00022499"/>
    </source>
</evidence>
<dbReference type="Gene3D" id="1.10.510.10">
    <property type="entry name" value="Transferase(Phosphotransferase) domain 1"/>
    <property type="match status" value="1"/>
</dbReference>
<gene>
    <name evidence="24" type="ORF">Sjap_024422</name>
</gene>
<comment type="similarity">
    <text evidence="18">Belongs to the protein kinase superfamily. CMGC Ser/Thr protein kinase family.</text>
</comment>
<evidence type="ECO:0000256" key="13">
    <source>
        <dbReference type="ARBA" id="ARBA00022840"/>
    </source>
</evidence>
<dbReference type="AlphaFoldDB" id="A0AAP0HQ45"/>
<dbReference type="PROSITE" id="PS00108">
    <property type="entry name" value="PROTEIN_KINASE_ST"/>
    <property type="match status" value="1"/>
</dbReference>
<feature type="compositionally biased region" description="Basic and acidic residues" evidence="22">
    <location>
        <begin position="300"/>
        <end position="342"/>
    </location>
</feature>
<dbReference type="GO" id="GO:0005524">
    <property type="term" value="F:ATP binding"/>
    <property type="evidence" value="ECO:0007669"/>
    <property type="project" value="UniProtKB-KW"/>
</dbReference>
<keyword evidence="25" id="KW-1185">Reference proteome</keyword>
<dbReference type="Proteomes" id="UP001417504">
    <property type="component" value="Unassembled WGS sequence"/>
</dbReference>
<dbReference type="EC" id="2.7.11.1" evidence="3"/>
<protein>
    <recommendedName>
        <fullName evidence="19">Serine/threonine-protein kinase PRP4 homolog</fullName>
        <ecNumber evidence="3">2.7.11.1</ecNumber>
    </recommendedName>
    <alternativeName>
        <fullName evidence="20">PRP4 pre-mRNA-processing factor 4 homolog</fullName>
    </alternativeName>
</protein>
<feature type="region of interest" description="Disordered" evidence="22">
    <location>
        <begin position="663"/>
        <end position="691"/>
    </location>
</feature>
<keyword evidence="13" id="KW-0067">ATP-binding</keyword>
<reference evidence="24 25" key="1">
    <citation type="submission" date="2024-01" db="EMBL/GenBank/DDBJ databases">
        <title>Genome assemblies of Stephania.</title>
        <authorList>
            <person name="Yang L."/>
        </authorList>
    </citation>
    <scope>NUCLEOTIDE SEQUENCE [LARGE SCALE GENOMIC DNA]</scope>
    <source>
        <strain evidence="24">QJT</strain>
        <tissue evidence="24">Leaf</tissue>
    </source>
</reference>
<evidence type="ECO:0000313" key="24">
    <source>
        <dbReference type="EMBL" id="KAK9091245.1"/>
    </source>
</evidence>
<dbReference type="InterPro" id="IPR011009">
    <property type="entry name" value="Kinase-like_dom_sf"/>
</dbReference>
<dbReference type="PROSITE" id="PS50011">
    <property type="entry name" value="PROTEIN_KINASE_DOM"/>
    <property type="match status" value="1"/>
</dbReference>
<evidence type="ECO:0000259" key="23">
    <source>
        <dbReference type="PROSITE" id="PS50011"/>
    </source>
</evidence>
<name>A0AAP0HQ45_9MAGN</name>
<evidence type="ECO:0000256" key="15">
    <source>
        <dbReference type="ARBA" id="ARBA00022990"/>
    </source>
</evidence>
<dbReference type="InterPro" id="IPR008271">
    <property type="entry name" value="Ser/Thr_kinase_AS"/>
</dbReference>
<dbReference type="GO" id="GO:0005694">
    <property type="term" value="C:chromosome"/>
    <property type="evidence" value="ECO:0007669"/>
    <property type="project" value="UniProtKB-SubCell"/>
</dbReference>
<feature type="compositionally biased region" description="Basic residues" evidence="22">
    <location>
        <begin position="27"/>
        <end position="49"/>
    </location>
</feature>
<evidence type="ECO:0000256" key="14">
    <source>
        <dbReference type="ARBA" id="ARBA00022843"/>
    </source>
</evidence>
<dbReference type="PANTHER" id="PTHR24058:SF103">
    <property type="entry name" value="SERINE_THREONINE-PROTEIN KINASE PRP4 HOMOLOG"/>
    <property type="match status" value="1"/>
</dbReference>
<feature type="compositionally biased region" description="Basic and acidic residues" evidence="22">
    <location>
        <begin position="260"/>
        <end position="282"/>
    </location>
</feature>
<dbReference type="InterPro" id="IPR050494">
    <property type="entry name" value="Ser_Thr_dual-spec_kinase"/>
</dbReference>
<evidence type="ECO:0000256" key="8">
    <source>
        <dbReference type="ARBA" id="ARBA00022664"/>
    </source>
</evidence>
<keyword evidence="17" id="KW-0539">Nucleus</keyword>
<evidence type="ECO:0000256" key="17">
    <source>
        <dbReference type="ARBA" id="ARBA00023242"/>
    </source>
</evidence>
<evidence type="ECO:0000256" key="16">
    <source>
        <dbReference type="ARBA" id="ARBA00023187"/>
    </source>
</evidence>
<proteinExistence type="inferred from homology"/>
<evidence type="ECO:0000256" key="2">
    <source>
        <dbReference type="ARBA" id="ARBA00004286"/>
    </source>
</evidence>
<evidence type="ECO:0000256" key="18">
    <source>
        <dbReference type="ARBA" id="ARBA00023596"/>
    </source>
</evidence>
<dbReference type="SUPFAM" id="SSF56112">
    <property type="entry name" value="Protein kinase-like (PK-like)"/>
    <property type="match status" value="1"/>
</dbReference>
<keyword evidence="16" id="KW-0508">mRNA splicing</keyword>
<keyword evidence="14" id="KW-0832">Ubl conjugation</keyword>
<dbReference type="FunFam" id="1.10.510.10:FF:000078">
    <property type="entry name" value="Serine/threonine-protein kinase PRP4 homolog"/>
    <property type="match status" value="1"/>
</dbReference>
<dbReference type="EMBL" id="JBBNAE010000010">
    <property type="protein sequence ID" value="KAK9091245.1"/>
    <property type="molecule type" value="Genomic_DNA"/>
</dbReference>
<accession>A0AAP0HQ45</accession>
<evidence type="ECO:0000256" key="22">
    <source>
        <dbReference type="SAM" id="MobiDB-lite"/>
    </source>
</evidence>
<evidence type="ECO:0000256" key="6">
    <source>
        <dbReference type="ARBA" id="ARBA00022527"/>
    </source>
</evidence>
<comment type="subunit">
    <text evidence="21">Interacts with CLK1 C-terminus. Associates with the U5 snRNP and NCOR1 deacetylase complexes. Identified in the spliceosome C complex.</text>
</comment>
<evidence type="ECO:0000256" key="19">
    <source>
        <dbReference type="ARBA" id="ARBA00023637"/>
    </source>
</evidence>
<evidence type="ECO:0000256" key="3">
    <source>
        <dbReference type="ARBA" id="ARBA00012513"/>
    </source>
</evidence>
<evidence type="ECO:0000256" key="9">
    <source>
        <dbReference type="ARBA" id="ARBA00022679"/>
    </source>
</evidence>
<evidence type="ECO:0000256" key="20">
    <source>
        <dbReference type="ARBA" id="ARBA00031858"/>
    </source>
</evidence>
<feature type="region of interest" description="Disordered" evidence="22">
    <location>
        <begin position="111"/>
        <end position="561"/>
    </location>
</feature>
<sequence length="1065" mass="122069">MASEGANARKKHLRSPDGAATEEESKRRKHSHRRHHHHHHDRHRHHRGSKNQENDNKDEIEDLVVPDPDVVAVSKGDSRPIDDDMEEGEILEEEEERVVRIGVDERKIVESDVESGEIKPDEAAADRDPGLHENKFSSFDKGLDGAALLNLNYSPDGKSEADARDGKNTNVVPDQVDTLKNSKSKHFTSSGKDYRKERSEKSAVIGSDGFGDKREMQNGDLSPRDGTESPLERREKKKLNKDAEVASERNGSSRTLSAKEGVDPRDHRKMDDYEVKMDHPIDGEVSYDELDFKSYSNGNDRSKLTSREKTRYDSDHERVVEHDRKERGGSKERVRERGRERSSSYSRYSAQDDRIDRHGKERERERKRERSSSHSRYDLLHERYDSYEKGRGRERKREHSSSHSRHSVQHAQYDSRENEEVRERKRERSSSYSRHNIPEDRNGGRDRDRERGRDREREKEKERKRESDRERDREKGRRLEGANRDKDRSGVREGDRDKRRDRNMEREIEKEGRDVHKDSRRAKQSDYYRDRTRSKEQGGISSSVNDSSEAPQKKLERDEVDIEDYEERVALKLAEQEEEDIDKIKEESRKMRQAILEKYKQNQLQKQAQQHTEGPDEVEGSVAVDKHMGQSSLKIVVSAAPEGVPTRGGSFDVSIADPSFSVGKSPLTNGSPDFERTHPAGGLGDGSPKSERAADMFSDDIFGESPAEVCKMGKGGVLIERSGLNDNWDDAEGYYSYRFGELLDGRYEVLAAHGRGVFSTVVRAKDLKAGKGDPEEVAIKIIRNNETMYKAGLDELVILKKLAAADPEDRRHCVRFLSSFKYRNHLCLVFESLHMNLREVLKKFGRNIGLKLTAVRAYAKQLFIALKHLRNCGVLHCDIKPDNMLVNEAKNVLKVCDFGNAMFAGKNEITPYLVSRFYRAPEIILGLAYDHPMDIWSVGCCLYELYSGKVLFPGPSNNDMLRLHMELKGPFPKKMLRKGAFTDQHFDQDLNFHATEEDPVTKKAMKRLLINIKPKDIGNLITGSPGEDPKMLANFKDLLEKIFVLDPEKRMTVSQALSHSFITGK</sequence>
<dbReference type="InterPro" id="IPR044092">
    <property type="entry name" value="STKc_PRP4"/>
</dbReference>
<keyword evidence="8" id="KW-0507">mRNA processing</keyword>
<keyword evidence="9" id="KW-0808">Transferase</keyword>
<evidence type="ECO:0000256" key="12">
    <source>
        <dbReference type="ARBA" id="ARBA00022777"/>
    </source>
</evidence>
<keyword evidence="12" id="KW-0418">Kinase</keyword>
<dbReference type="GO" id="GO:0005681">
    <property type="term" value="C:spliceosomal complex"/>
    <property type="evidence" value="ECO:0007669"/>
    <property type="project" value="UniProtKB-KW"/>
</dbReference>
<evidence type="ECO:0000256" key="4">
    <source>
        <dbReference type="ARBA" id="ARBA00022454"/>
    </source>
</evidence>
<keyword evidence="7" id="KW-0597">Phosphoprotein</keyword>
<organism evidence="24 25">
    <name type="scientific">Stephania japonica</name>
    <dbReference type="NCBI Taxonomy" id="461633"/>
    <lineage>
        <taxon>Eukaryota</taxon>
        <taxon>Viridiplantae</taxon>
        <taxon>Streptophyta</taxon>
        <taxon>Embryophyta</taxon>
        <taxon>Tracheophyta</taxon>
        <taxon>Spermatophyta</taxon>
        <taxon>Magnoliopsida</taxon>
        <taxon>Ranunculales</taxon>
        <taxon>Menispermaceae</taxon>
        <taxon>Menispermoideae</taxon>
        <taxon>Cissampelideae</taxon>
        <taxon>Stephania</taxon>
    </lineage>
</organism>
<dbReference type="GO" id="GO:0045292">
    <property type="term" value="P:mRNA cis splicing, via spliceosome"/>
    <property type="evidence" value="ECO:0007669"/>
    <property type="project" value="InterPro"/>
</dbReference>
<dbReference type="GO" id="GO:0004674">
    <property type="term" value="F:protein serine/threonine kinase activity"/>
    <property type="evidence" value="ECO:0007669"/>
    <property type="project" value="UniProtKB-KW"/>
</dbReference>
<keyword evidence="10" id="KW-0747">Spliceosome</keyword>
<evidence type="ECO:0000313" key="25">
    <source>
        <dbReference type="Proteomes" id="UP001417504"/>
    </source>
</evidence>
<keyword evidence="11" id="KW-0547">Nucleotide-binding</keyword>
<evidence type="ECO:0000256" key="21">
    <source>
        <dbReference type="ARBA" id="ARBA00046964"/>
    </source>
</evidence>
<evidence type="ECO:0000256" key="11">
    <source>
        <dbReference type="ARBA" id="ARBA00022741"/>
    </source>
</evidence>
<feature type="compositionally biased region" description="Polar residues" evidence="22">
    <location>
        <begin position="539"/>
        <end position="550"/>
    </location>
</feature>
<feature type="compositionally biased region" description="Basic and acidic residues" evidence="22">
    <location>
        <begin position="350"/>
        <end position="401"/>
    </location>
</feature>
<keyword evidence="6" id="KW-0723">Serine/threonine-protein kinase</keyword>
<dbReference type="PANTHER" id="PTHR24058">
    <property type="entry name" value="DUAL SPECIFICITY PROTEIN KINASE"/>
    <property type="match status" value="1"/>
</dbReference>
<dbReference type="FunFam" id="3.30.200.20:FF:000123">
    <property type="entry name" value="serine/threonine-protein kinase PRP4 homolog"/>
    <property type="match status" value="1"/>
</dbReference>
<feature type="region of interest" description="Disordered" evidence="22">
    <location>
        <begin position="1"/>
        <end position="96"/>
    </location>
</feature>